<dbReference type="InterPro" id="IPR009057">
    <property type="entry name" value="Homeodomain-like_sf"/>
</dbReference>
<dbReference type="SUPFAM" id="SSF53697">
    <property type="entry name" value="SIS domain"/>
    <property type="match status" value="1"/>
</dbReference>
<name>A0ABM6RY26_9GAMM</name>
<dbReference type="InterPro" id="IPR047640">
    <property type="entry name" value="RpiR-like"/>
</dbReference>
<dbReference type="Gene3D" id="3.40.50.10490">
    <property type="entry name" value="Glucose-6-phosphate isomerase like protein, domain 1"/>
    <property type="match status" value="1"/>
</dbReference>
<feature type="domain" description="HTH rpiR-type" evidence="1">
    <location>
        <begin position="126"/>
        <end position="202"/>
    </location>
</feature>
<evidence type="ECO:0000259" key="1">
    <source>
        <dbReference type="PROSITE" id="PS51071"/>
    </source>
</evidence>
<gene>
    <name evidence="3" type="ORF">C2E16_02895</name>
</gene>
<reference evidence="3 4" key="1">
    <citation type="submission" date="2018-01" db="EMBL/GenBank/DDBJ databases">
        <title>Complete and assembled Genome of Pantoea calida DSM22759T.</title>
        <authorList>
            <person name="Stevens M.J.A."/>
            <person name="Zurfluh K."/>
            <person name="Stephan R."/>
        </authorList>
    </citation>
    <scope>NUCLEOTIDE SEQUENCE [LARGE SCALE GENOMIC DNA]</scope>
    <source>
        <strain evidence="3 4">DSM 22759</strain>
    </source>
</reference>
<feature type="domain" description="SIS" evidence="2">
    <location>
        <begin position="244"/>
        <end position="375"/>
    </location>
</feature>
<dbReference type="EMBL" id="CP026378">
    <property type="protein sequence ID" value="AUY23962.1"/>
    <property type="molecule type" value="Genomic_DNA"/>
</dbReference>
<dbReference type="GeneID" id="84632565"/>
<dbReference type="InterPro" id="IPR000281">
    <property type="entry name" value="HTH_RpiR"/>
</dbReference>
<organism evidence="3 4">
    <name type="scientific">Mixta calida</name>
    <dbReference type="NCBI Taxonomy" id="665913"/>
    <lineage>
        <taxon>Bacteria</taxon>
        <taxon>Pseudomonadati</taxon>
        <taxon>Pseudomonadota</taxon>
        <taxon>Gammaproteobacteria</taxon>
        <taxon>Enterobacterales</taxon>
        <taxon>Erwiniaceae</taxon>
        <taxon>Mixta</taxon>
    </lineage>
</organism>
<dbReference type="Pfam" id="PF01418">
    <property type="entry name" value="HTH_6"/>
    <property type="match status" value="1"/>
</dbReference>
<dbReference type="PROSITE" id="PS51464">
    <property type="entry name" value="SIS"/>
    <property type="match status" value="1"/>
</dbReference>
<dbReference type="Gene3D" id="1.10.10.10">
    <property type="entry name" value="Winged helix-like DNA-binding domain superfamily/Winged helix DNA-binding domain"/>
    <property type="match status" value="2"/>
</dbReference>
<evidence type="ECO:0000313" key="4">
    <source>
        <dbReference type="Proteomes" id="UP000237673"/>
    </source>
</evidence>
<evidence type="ECO:0000313" key="3">
    <source>
        <dbReference type="EMBL" id="AUY23962.1"/>
    </source>
</evidence>
<dbReference type="RefSeq" id="WP_084969937.1">
    <property type="nucleotide sequence ID" value="NZ_CAXOMJ010000006.1"/>
</dbReference>
<dbReference type="PROSITE" id="PS51071">
    <property type="entry name" value="HTH_RPIR"/>
    <property type="match status" value="2"/>
</dbReference>
<dbReference type="SUPFAM" id="SSF46689">
    <property type="entry name" value="Homeodomain-like"/>
    <property type="match status" value="2"/>
</dbReference>
<proteinExistence type="predicted"/>
<evidence type="ECO:0000259" key="2">
    <source>
        <dbReference type="PROSITE" id="PS51464"/>
    </source>
</evidence>
<dbReference type="InterPro" id="IPR036388">
    <property type="entry name" value="WH-like_DNA-bd_sf"/>
</dbReference>
<protein>
    <submittedName>
        <fullName evidence="3">MurR/RpiR family transcriptional regulator</fullName>
    </submittedName>
</protein>
<dbReference type="Proteomes" id="UP000237673">
    <property type="component" value="Chromosome"/>
</dbReference>
<dbReference type="InterPro" id="IPR001347">
    <property type="entry name" value="SIS_dom"/>
</dbReference>
<dbReference type="PANTHER" id="PTHR30514">
    <property type="entry name" value="GLUCOKINASE"/>
    <property type="match status" value="1"/>
</dbReference>
<dbReference type="Pfam" id="PF01380">
    <property type="entry name" value="SIS"/>
    <property type="match status" value="1"/>
</dbReference>
<dbReference type="InterPro" id="IPR046348">
    <property type="entry name" value="SIS_dom_sf"/>
</dbReference>
<sequence length="375" mass="40053">MDLVWQLENGLNTLPRPQSRLARFVLDNLRFSGSATLEQLALRAGVSTDTLSAFARSVGCRDLDDFMQQLRSLNHPGDPDGQVPPAVTGDLDYAMSSSLEKVAVNAGVSAETLKRFARSIGREDFNDILFQIRKRLNELSQQEGRVARAVLDDVNFAASATIEQLASYAGVSPATITRFAKSVGCEDIRELRMKLAQASASHSPYLSSPAAAMPSSAGEQRLATVQQALHQQLQQNVPAHYAQAARLLGQARGVTIVANGGSEAIFGLQVQHQLMAQGLMSTLCQEAALIGMSVAMLERDQLLLALAIGPSGAAIRNAALQARARDIPVIALTTATDPLASLADTLLVLPDDPGLARYGLLMTLDLLKAEAEKGE</sequence>
<accession>A0ABM6RY26</accession>
<feature type="domain" description="HTH rpiR-type" evidence="1">
    <location>
        <begin position="1"/>
        <end position="77"/>
    </location>
</feature>
<keyword evidence="4" id="KW-1185">Reference proteome</keyword>